<dbReference type="InterPro" id="IPR037066">
    <property type="entry name" value="Plug_dom_sf"/>
</dbReference>
<keyword evidence="12 22" id="KW-0675">Receptor</keyword>
<keyword evidence="3 14" id="KW-0813">Transport</keyword>
<evidence type="ECO:0000256" key="6">
    <source>
        <dbReference type="ARBA" id="ARBA00022692"/>
    </source>
</evidence>
<dbReference type="GO" id="GO:0009279">
    <property type="term" value="C:cell outer membrane"/>
    <property type="evidence" value="ECO:0007669"/>
    <property type="project" value="UniProtKB-SubCell"/>
</dbReference>
<dbReference type="InterPro" id="IPR010916">
    <property type="entry name" value="TonB_box_CS"/>
</dbReference>
<reference evidence="24" key="1">
    <citation type="submission" date="2015-09" db="EMBL/GenBank/DDBJ databases">
        <title>Prevalence of NDMs in South Africa.</title>
        <authorList>
            <person name="Osei Sekyere J."/>
            <person name="Govinden U."/>
            <person name="Essack S."/>
            <person name="Haldorsen B."/>
            <person name="Samuelsen O."/>
            <person name="Aasnaes B."/>
            <person name="Sundsfjord A."/>
        </authorList>
    </citation>
    <scope>NUCLEOTIDE SEQUENCE [LARGE SCALE GENOMIC DNA]</scope>
    <source>
        <strain evidence="24">ST62:944112508</strain>
    </source>
</reference>
<evidence type="ECO:0000256" key="18">
    <source>
        <dbReference type="SAM" id="MobiDB-lite"/>
    </source>
</evidence>
<keyword evidence="7 19" id="KW-0732">Signal</keyword>
<dbReference type="PROSITE" id="PS51257">
    <property type="entry name" value="PROKAR_LIPOPROTEIN"/>
    <property type="match status" value="1"/>
</dbReference>
<gene>
    <name evidence="23" type="ORF">AN672_23150</name>
    <name evidence="22" type="ORF">I9Y29_004965</name>
</gene>
<dbReference type="Proteomes" id="UP000050520">
    <property type="component" value="Unassembled WGS sequence"/>
</dbReference>
<reference evidence="22" key="4">
    <citation type="submission" date="2020-09" db="EMBL/GenBank/DDBJ databases">
        <authorList>
            <consortium name="NCBI Pathogen Detection Project"/>
        </authorList>
    </citation>
    <scope>NUCLEOTIDE SEQUENCE</scope>
    <source>
        <strain evidence="22">O50</strain>
    </source>
</reference>
<feature type="domain" description="TonB-dependent receptor plug" evidence="21">
    <location>
        <begin position="65"/>
        <end position="157"/>
    </location>
</feature>
<dbReference type="GO" id="GO:0015344">
    <property type="term" value="F:siderophore uptake transmembrane transporter activity"/>
    <property type="evidence" value="ECO:0007669"/>
    <property type="project" value="TreeGrafter"/>
</dbReference>
<feature type="domain" description="TonB-dependent receptor-like beta-barrel" evidence="20">
    <location>
        <begin position="233"/>
        <end position="669"/>
    </location>
</feature>
<proteinExistence type="inferred from homology"/>
<keyword evidence="11 14" id="KW-0472">Membrane</keyword>
<dbReference type="PROSITE" id="PS00430">
    <property type="entry name" value="TONB_DEPENDENT_REC_1"/>
    <property type="match status" value="1"/>
</dbReference>
<dbReference type="RefSeq" id="WP_057064691.1">
    <property type="nucleotide sequence ID" value="NZ_CABDWZ010000001.1"/>
</dbReference>
<keyword evidence="13 14" id="KW-0998">Cell outer membrane</keyword>
<dbReference type="GO" id="GO:0015891">
    <property type="term" value="P:siderophore transport"/>
    <property type="evidence" value="ECO:0007669"/>
    <property type="project" value="InterPro"/>
</dbReference>
<comment type="caution">
    <text evidence="22">The sequence shown here is derived from an EMBL/GenBank/DDBJ whole genome shotgun (WGS) entry which is preliminary data.</text>
</comment>
<evidence type="ECO:0000313" key="23">
    <source>
        <dbReference type="EMBL" id="KPR50408.1"/>
    </source>
</evidence>
<dbReference type="InterPro" id="IPR036942">
    <property type="entry name" value="Beta-barrel_TonB_sf"/>
</dbReference>
<dbReference type="PANTHER" id="PTHR32552:SF82">
    <property type="entry name" value="FCUA PROTEIN"/>
    <property type="match status" value="1"/>
</dbReference>
<evidence type="ECO:0000256" key="9">
    <source>
        <dbReference type="ARBA" id="ARBA00023065"/>
    </source>
</evidence>
<protein>
    <submittedName>
        <fullName evidence="23">TonB-dependent receptor</fullName>
    </submittedName>
    <submittedName>
        <fullName evidence="22">TonB-dependent siderophore receptor</fullName>
    </submittedName>
</protein>
<evidence type="ECO:0000259" key="21">
    <source>
        <dbReference type="Pfam" id="PF07715"/>
    </source>
</evidence>
<evidence type="ECO:0000256" key="7">
    <source>
        <dbReference type="ARBA" id="ARBA00022729"/>
    </source>
</evidence>
<dbReference type="GO" id="GO:0038023">
    <property type="term" value="F:signaling receptor activity"/>
    <property type="evidence" value="ECO:0007669"/>
    <property type="project" value="InterPro"/>
</dbReference>
<dbReference type="AlphaFoldDB" id="A0A0P8HZR7"/>
<evidence type="ECO:0000256" key="14">
    <source>
        <dbReference type="PROSITE-ProRule" id="PRU01360"/>
    </source>
</evidence>
<dbReference type="Pfam" id="PF00593">
    <property type="entry name" value="TonB_dep_Rec_b-barrel"/>
    <property type="match status" value="1"/>
</dbReference>
<dbReference type="PANTHER" id="PTHR32552">
    <property type="entry name" value="FERRICHROME IRON RECEPTOR-RELATED"/>
    <property type="match status" value="1"/>
</dbReference>
<evidence type="ECO:0000256" key="11">
    <source>
        <dbReference type="ARBA" id="ARBA00023136"/>
    </source>
</evidence>
<comment type="subcellular location">
    <subcellularLocation>
        <location evidence="1 14">Cell outer membrane</location>
        <topology evidence="1 14">Multi-pass membrane protein</topology>
    </subcellularLocation>
</comment>
<dbReference type="EMBL" id="LJEB01000124">
    <property type="protein sequence ID" value="KPR50408.1"/>
    <property type="molecule type" value="Genomic_DNA"/>
</dbReference>
<keyword evidence="4 14" id="KW-1134">Transmembrane beta strand</keyword>
<feature type="short sequence motif" description="TonB box" evidence="15">
    <location>
        <begin position="30"/>
        <end position="36"/>
    </location>
</feature>
<evidence type="ECO:0000256" key="17">
    <source>
        <dbReference type="RuleBase" id="RU003357"/>
    </source>
</evidence>
<evidence type="ECO:0000256" key="2">
    <source>
        <dbReference type="ARBA" id="ARBA00009810"/>
    </source>
</evidence>
<evidence type="ECO:0000256" key="12">
    <source>
        <dbReference type="ARBA" id="ARBA00023170"/>
    </source>
</evidence>
<evidence type="ECO:0000256" key="3">
    <source>
        <dbReference type="ARBA" id="ARBA00022448"/>
    </source>
</evidence>
<organism evidence="22">
    <name type="scientific">Citrobacter freundii</name>
    <dbReference type="NCBI Taxonomy" id="546"/>
    <lineage>
        <taxon>Bacteria</taxon>
        <taxon>Pseudomonadati</taxon>
        <taxon>Pseudomonadota</taxon>
        <taxon>Gammaproteobacteria</taxon>
        <taxon>Enterobacterales</taxon>
        <taxon>Enterobacteriaceae</taxon>
        <taxon>Citrobacter</taxon>
        <taxon>Citrobacter freundii complex</taxon>
    </lineage>
</organism>
<keyword evidence="6 14" id="KW-0812">Transmembrane</keyword>
<feature type="region of interest" description="Disordered" evidence="18">
    <location>
        <begin position="38"/>
        <end position="58"/>
    </location>
</feature>
<evidence type="ECO:0000256" key="13">
    <source>
        <dbReference type="ARBA" id="ARBA00023237"/>
    </source>
</evidence>
<dbReference type="SUPFAM" id="SSF56935">
    <property type="entry name" value="Porins"/>
    <property type="match status" value="1"/>
</dbReference>
<feature type="signal peptide" evidence="19">
    <location>
        <begin position="1"/>
        <end position="27"/>
    </location>
</feature>
<comment type="similarity">
    <text evidence="2 14 17">Belongs to the TonB-dependent receptor family.</text>
</comment>
<dbReference type="PROSITE" id="PS01156">
    <property type="entry name" value="TONB_DEPENDENT_REC_2"/>
    <property type="match status" value="1"/>
</dbReference>
<dbReference type="NCBIfam" id="TIGR01783">
    <property type="entry name" value="TonB-siderophor"/>
    <property type="match status" value="1"/>
</dbReference>
<evidence type="ECO:0000256" key="5">
    <source>
        <dbReference type="ARBA" id="ARBA00022496"/>
    </source>
</evidence>
<evidence type="ECO:0000256" key="10">
    <source>
        <dbReference type="ARBA" id="ARBA00023077"/>
    </source>
</evidence>
<keyword evidence="5" id="KW-0410">Iron transport</keyword>
<accession>A0A0P8HZR7</accession>
<dbReference type="InterPro" id="IPR012910">
    <property type="entry name" value="Plug_dom"/>
</dbReference>
<dbReference type="InterPro" id="IPR000531">
    <property type="entry name" value="Beta-barrel_TonB"/>
</dbReference>
<evidence type="ECO:0000256" key="4">
    <source>
        <dbReference type="ARBA" id="ARBA00022452"/>
    </source>
</evidence>
<dbReference type="InterPro" id="IPR010105">
    <property type="entry name" value="TonB_sidphr_rcpt"/>
</dbReference>
<evidence type="ECO:0000259" key="20">
    <source>
        <dbReference type="Pfam" id="PF00593"/>
    </source>
</evidence>
<feature type="compositionally biased region" description="Basic and acidic residues" evidence="18">
    <location>
        <begin position="44"/>
        <end position="58"/>
    </location>
</feature>
<evidence type="ECO:0000256" key="8">
    <source>
        <dbReference type="ARBA" id="ARBA00023004"/>
    </source>
</evidence>
<evidence type="ECO:0000313" key="24">
    <source>
        <dbReference type="Proteomes" id="UP000050520"/>
    </source>
</evidence>
<feature type="chain" id="PRO_5041041588" evidence="19">
    <location>
        <begin position="28"/>
        <end position="710"/>
    </location>
</feature>
<sequence length="710" mass="77393">MLNNKITPVASGLLTFACLSTAVTAHAEDTVIVSAPATSQSSLSEHEPPASEKKATLGSLGERELIDVPWSVQTLSKKVLDQQQIKDVKDAYRYLPSVQGDGVRPQTRGMQGSVVQNHMIDGLNAVSTTEYSTEQFQNIEVLSGIAGSLYGPANPAGMFNLVSKRPVDTPLHRVTVGQGTGSGTLTSMDFSGPIDAGDRVKYRLNLLNDEGHSYTTDSHVRRQYAGLGLDFQLTDQTVLESNFSYYHYYEKGMPGSFALAKGVHFPAAFDPTDSKYGQSYAGHDDETTTVDMHIKHDFDGNWMLDLGALHQVADRESTAVTNTLTNNQGDYTTTTANSAASRFTINSYLANLTGSVDTGWLTQDIATGMRGFVWKNYNPRNGGTFTLGHSSLNQHPDYPRPPYPDFNDRYHSATTTQHAFLLSDTLHFSPQWSLLLSGSENLFTVSNYNKAGHESSRQKDNGMSGSTSLMYKPVENVTLYTTWADSLQQGDTAPAGARNAGQVLDPYRSRQIEVGAKYAPVKDLLLTAALFEAKRPFAYTNDNGDFAQDGTQKNRGLELMADGHITHNLRVLGGGAWLDPTLHNTAASNADGKQVVGLPRFASNILAIYTIERVPGLDVDTNVHYVGRRATDNANDSWVGSYTTVDIGTRYATRLWNTPTTFRFDITNLTDRHYWTNIVPGALTGYTGAGAASAQLGAPRQAQVSVQVDF</sequence>
<name>A0A0P8HZR7_CITFR</name>
<dbReference type="Pfam" id="PF07715">
    <property type="entry name" value="Plug"/>
    <property type="match status" value="1"/>
</dbReference>
<evidence type="ECO:0000256" key="16">
    <source>
        <dbReference type="PROSITE-ProRule" id="PRU10144"/>
    </source>
</evidence>
<keyword evidence="10 15" id="KW-0798">TonB box</keyword>
<dbReference type="InterPro" id="IPR010917">
    <property type="entry name" value="TonB_rcpt_CS"/>
</dbReference>
<feature type="short sequence motif" description="TonB C-terminal box" evidence="16">
    <location>
        <begin position="693"/>
        <end position="710"/>
    </location>
</feature>
<evidence type="ECO:0000313" key="22">
    <source>
        <dbReference type="EMBL" id="HAT3900472.1"/>
    </source>
</evidence>
<evidence type="ECO:0000256" key="19">
    <source>
        <dbReference type="SAM" id="SignalP"/>
    </source>
</evidence>
<dbReference type="CDD" id="cd01347">
    <property type="entry name" value="ligand_gated_channel"/>
    <property type="match status" value="1"/>
</dbReference>
<dbReference type="Gene3D" id="2.40.170.20">
    <property type="entry name" value="TonB-dependent receptor, beta-barrel domain"/>
    <property type="match status" value="1"/>
</dbReference>
<keyword evidence="8" id="KW-0408">Iron</keyword>
<dbReference type="Proteomes" id="UP000855471">
    <property type="component" value="Unassembled WGS sequence"/>
</dbReference>
<reference evidence="22" key="3">
    <citation type="journal article" date="2018" name="Genome Biol.">
        <title>SKESA: strategic k-mer extension for scrupulous assemblies.</title>
        <authorList>
            <person name="Souvorov A."/>
            <person name="Agarwala R."/>
            <person name="Lipman D.J."/>
        </authorList>
    </citation>
    <scope>NUCLEOTIDE SEQUENCE</scope>
    <source>
        <strain evidence="22">O50</strain>
    </source>
</reference>
<evidence type="ECO:0000256" key="1">
    <source>
        <dbReference type="ARBA" id="ARBA00004571"/>
    </source>
</evidence>
<dbReference type="InterPro" id="IPR039426">
    <property type="entry name" value="TonB-dep_rcpt-like"/>
</dbReference>
<reference evidence="23 24" key="2">
    <citation type="journal article" date="2017" name="PLoS ONE">
        <title>Genomic and phenotypic characterisation of fluoroquinolone resistance mechanisms in Enterobacteriaceae in Durban, South Africa.</title>
        <authorList>
            <person name="Osei Sekyere J."/>
            <person name="Amoako D.G."/>
        </authorList>
    </citation>
    <scope>NUCLEOTIDE SEQUENCE [LARGE SCALE GENOMIC DNA]</scope>
    <source>
        <strain evidence="23 24">ST62:944112508</strain>
    </source>
</reference>
<evidence type="ECO:0000256" key="15">
    <source>
        <dbReference type="PROSITE-ProRule" id="PRU10143"/>
    </source>
</evidence>
<keyword evidence="9" id="KW-0406">Ion transport</keyword>
<dbReference type="EMBL" id="DACSXJ010000058">
    <property type="protein sequence ID" value="HAT3900472.1"/>
    <property type="molecule type" value="Genomic_DNA"/>
</dbReference>
<dbReference type="Gene3D" id="2.170.130.10">
    <property type="entry name" value="TonB-dependent receptor, plug domain"/>
    <property type="match status" value="1"/>
</dbReference>
<dbReference type="PROSITE" id="PS52016">
    <property type="entry name" value="TONB_DEPENDENT_REC_3"/>
    <property type="match status" value="1"/>
</dbReference>